<dbReference type="GeneID" id="45235881"/>
<evidence type="ECO:0000313" key="2">
    <source>
        <dbReference type="Proteomes" id="UP000000430"/>
    </source>
</evidence>
<dbReference type="AlphaFoldDB" id="Q6FDL3"/>
<gene>
    <name evidence="1" type="ordered locus">ACIAD0951</name>
</gene>
<evidence type="ECO:0000313" key="1">
    <source>
        <dbReference type="EMBL" id="CAG67845.1"/>
    </source>
</evidence>
<dbReference type="KEGG" id="aci:ACIAD0951"/>
<name>Q6FDL3_ACIAD</name>
<sequence length="50" mass="5548">MMVSEAPNGSGLCLITVTGYKAGINCYQKFPESEVNLEIAADWLIQNWNK</sequence>
<reference evidence="1 2" key="1">
    <citation type="journal article" date="2004" name="Nucleic Acids Res.">
        <title>Unique features revealed by the genome sequence of Acinetobacter sp. ADP1, a versatile and naturally transformation competent bacterium.</title>
        <authorList>
            <person name="Barbe V."/>
            <person name="Vallenet D."/>
            <person name="Fonknechten N."/>
            <person name="Kreimeyer A."/>
            <person name="Oztas S."/>
            <person name="Labarre L."/>
            <person name="Cruveiller S."/>
            <person name="Robert C."/>
            <person name="Duprat S."/>
            <person name="Wincker P."/>
            <person name="Ornston L.N."/>
            <person name="Weissenbach J."/>
            <person name="Marliere P."/>
            <person name="Cohen G.N."/>
            <person name="Medigue C."/>
        </authorList>
    </citation>
    <scope>NUCLEOTIDE SEQUENCE [LARGE SCALE GENOMIC DNA]</scope>
    <source>
        <strain evidence="2">ATCC 33305 / BD413 / ADP1</strain>
    </source>
</reference>
<dbReference type="EMBL" id="CR543861">
    <property type="protein sequence ID" value="CAG67845.1"/>
    <property type="molecule type" value="Genomic_DNA"/>
</dbReference>
<accession>Q6FDL3</accession>
<organism evidence="1 2">
    <name type="scientific">Acinetobacter baylyi (strain ATCC 33305 / BD413 / ADP1)</name>
    <dbReference type="NCBI Taxonomy" id="62977"/>
    <lineage>
        <taxon>Bacteria</taxon>
        <taxon>Pseudomonadati</taxon>
        <taxon>Pseudomonadota</taxon>
        <taxon>Gammaproteobacteria</taxon>
        <taxon>Moraxellales</taxon>
        <taxon>Moraxellaceae</taxon>
        <taxon>Acinetobacter</taxon>
    </lineage>
</organism>
<proteinExistence type="predicted"/>
<dbReference type="Proteomes" id="UP000000430">
    <property type="component" value="Chromosome"/>
</dbReference>
<dbReference type="STRING" id="202950.GCA_001485005_03299"/>
<dbReference type="HOGENOM" id="CLU_3113383_0_0_6"/>
<dbReference type="RefSeq" id="WP_004921944.1">
    <property type="nucleotide sequence ID" value="NC_005966.1"/>
</dbReference>
<protein>
    <submittedName>
        <fullName evidence="1">Uncharacterized protein</fullName>
    </submittedName>
</protein>